<reference evidence="3" key="1">
    <citation type="submission" date="2022-07" db="EMBL/GenBank/DDBJ databases">
        <authorList>
            <person name="Macas J."/>
            <person name="Novak P."/>
            <person name="Neumann P."/>
        </authorList>
    </citation>
    <scope>NUCLEOTIDE SEQUENCE</scope>
</reference>
<dbReference type="Proteomes" id="UP001152484">
    <property type="component" value="Unassembled WGS sequence"/>
</dbReference>
<organism evidence="3 4">
    <name type="scientific">Cuscuta europaea</name>
    <name type="common">European dodder</name>
    <dbReference type="NCBI Taxonomy" id="41803"/>
    <lineage>
        <taxon>Eukaryota</taxon>
        <taxon>Viridiplantae</taxon>
        <taxon>Streptophyta</taxon>
        <taxon>Embryophyta</taxon>
        <taxon>Tracheophyta</taxon>
        <taxon>Spermatophyta</taxon>
        <taxon>Magnoliopsida</taxon>
        <taxon>eudicotyledons</taxon>
        <taxon>Gunneridae</taxon>
        <taxon>Pentapetalae</taxon>
        <taxon>asterids</taxon>
        <taxon>lamiids</taxon>
        <taxon>Solanales</taxon>
        <taxon>Convolvulaceae</taxon>
        <taxon>Cuscuteae</taxon>
        <taxon>Cuscuta</taxon>
        <taxon>Cuscuta subgen. Cuscuta</taxon>
    </lineage>
</organism>
<keyword evidence="1" id="KW-0175">Coiled coil</keyword>
<dbReference type="EMBL" id="CAMAPE010000041">
    <property type="protein sequence ID" value="CAH9102474.1"/>
    <property type="molecule type" value="Genomic_DNA"/>
</dbReference>
<accession>A0A9P1EFS0</accession>
<sequence>MGEREEGYPLIDRVYESAEGPDMDARNLVKLKRQLAREEQKKEAPAQQRAVDEIFPKAGAVEEAKEAGPVSEAAVGGSPGLELKRKRHGKDPAQPEGKKKKKGAPESKEAPVVVIEESSPPKPSGQATDLTWPLDKVQFSITKGTAIMHGTLNPKEFLRGATPPTDKSVLSRQADDVLCSKVLMASITASLGLGELVQRIEHHDSEKKKAAEALAEARRQLKEAEDARKAEQEAFKDILEGSKTVARAEGKAEAEKAAADAAKKAAEDAEEARIKAVAEAREEAVATFAEEGWKAEGRQKWVASVVEASVDEWVKGPGAMWLARKGKEYYDGSEYFTQALVYRRLSRHFGVDPKAFDPASYGLPPLQPDPRVPLPEGVARPDLEDSLLMAEGSDDEEEIGDDAVSKPAVEDASGNAVEIVE</sequence>
<comment type="caution">
    <text evidence="3">The sequence shown here is derived from an EMBL/GenBank/DDBJ whole genome shotgun (WGS) entry which is preliminary data.</text>
</comment>
<feature type="compositionally biased region" description="Basic and acidic residues" evidence="2">
    <location>
        <begin position="90"/>
        <end position="109"/>
    </location>
</feature>
<name>A0A9P1EFS0_CUSEU</name>
<feature type="region of interest" description="Disordered" evidence="2">
    <location>
        <begin position="360"/>
        <end position="421"/>
    </location>
</feature>
<feature type="coiled-coil region" evidence="1">
    <location>
        <begin position="200"/>
        <end position="279"/>
    </location>
</feature>
<proteinExistence type="predicted"/>
<feature type="region of interest" description="Disordered" evidence="2">
    <location>
        <begin position="35"/>
        <end position="131"/>
    </location>
</feature>
<evidence type="ECO:0000313" key="3">
    <source>
        <dbReference type="EMBL" id="CAH9102474.1"/>
    </source>
</evidence>
<feature type="compositionally biased region" description="Acidic residues" evidence="2">
    <location>
        <begin position="392"/>
        <end position="401"/>
    </location>
</feature>
<evidence type="ECO:0000256" key="2">
    <source>
        <dbReference type="SAM" id="MobiDB-lite"/>
    </source>
</evidence>
<feature type="compositionally biased region" description="Basic and acidic residues" evidence="2">
    <location>
        <begin position="35"/>
        <end position="66"/>
    </location>
</feature>
<protein>
    <submittedName>
        <fullName evidence="3">Uncharacterized protein</fullName>
    </submittedName>
</protein>
<evidence type="ECO:0000256" key="1">
    <source>
        <dbReference type="SAM" id="Coils"/>
    </source>
</evidence>
<evidence type="ECO:0000313" key="4">
    <source>
        <dbReference type="Proteomes" id="UP001152484"/>
    </source>
</evidence>
<keyword evidence="4" id="KW-1185">Reference proteome</keyword>
<gene>
    <name evidence="3" type="ORF">CEURO_LOCUS15785</name>
</gene>
<dbReference type="AlphaFoldDB" id="A0A9P1EFS0"/>